<dbReference type="AlphaFoldDB" id="A0A821NPA5"/>
<dbReference type="SUPFAM" id="SSF53720">
    <property type="entry name" value="ALDH-like"/>
    <property type="match status" value="1"/>
</dbReference>
<evidence type="ECO:0000313" key="2">
    <source>
        <dbReference type="Proteomes" id="UP000663880"/>
    </source>
</evidence>
<proteinExistence type="predicted"/>
<organism evidence="1 2">
    <name type="scientific">Pieris macdunnoughi</name>
    <dbReference type="NCBI Taxonomy" id="345717"/>
    <lineage>
        <taxon>Eukaryota</taxon>
        <taxon>Metazoa</taxon>
        <taxon>Ecdysozoa</taxon>
        <taxon>Arthropoda</taxon>
        <taxon>Hexapoda</taxon>
        <taxon>Insecta</taxon>
        <taxon>Pterygota</taxon>
        <taxon>Neoptera</taxon>
        <taxon>Endopterygota</taxon>
        <taxon>Lepidoptera</taxon>
        <taxon>Glossata</taxon>
        <taxon>Ditrysia</taxon>
        <taxon>Papilionoidea</taxon>
        <taxon>Pieridae</taxon>
        <taxon>Pierinae</taxon>
        <taxon>Pieris</taxon>
    </lineage>
</organism>
<name>A0A821NPA5_9NEOP</name>
<accession>A0A821NPA5</accession>
<evidence type="ECO:0000313" key="1">
    <source>
        <dbReference type="EMBL" id="CAF4788500.1"/>
    </source>
</evidence>
<dbReference type="GO" id="GO:0016491">
    <property type="term" value="F:oxidoreductase activity"/>
    <property type="evidence" value="ECO:0007669"/>
    <property type="project" value="InterPro"/>
</dbReference>
<protein>
    <submittedName>
        <fullName evidence="1">Uncharacterized protein</fullName>
    </submittedName>
</protein>
<dbReference type="InterPro" id="IPR016161">
    <property type="entry name" value="Ald_DH/histidinol_DH"/>
</dbReference>
<keyword evidence="2" id="KW-1185">Reference proteome</keyword>
<dbReference type="Proteomes" id="UP000663880">
    <property type="component" value="Unassembled WGS sequence"/>
</dbReference>
<gene>
    <name evidence="1" type="ORF">PMACD_LOCUS2749</name>
</gene>
<comment type="caution">
    <text evidence="1">The sequence shown here is derived from an EMBL/GenBank/DDBJ whole genome shotgun (WGS) entry which is preliminary data.</text>
</comment>
<dbReference type="OrthoDB" id="7487983at2759"/>
<reference evidence="1" key="1">
    <citation type="submission" date="2021-02" db="EMBL/GenBank/DDBJ databases">
        <authorList>
            <person name="Steward A R."/>
        </authorList>
    </citation>
    <scope>NUCLEOTIDE SEQUENCE</scope>
</reference>
<dbReference type="EMBL" id="CAJOBZ010000005">
    <property type="protein sequence ID" value="CAF4788500.1"/>
    <property type="molecule type" value="Genomic_DNA"/>
</dbReference>
<sequence>MNLEPLKFDTMEVNTSLAKKFFEDHPNLVEQPTKTDLENDTYLRGAIEDLPDKFKKLVKLIEKNTDLFCQLEYLTRKFPVKTTKNNDLKLLVNYLNYHSICNEPVTVRNIIKIPTITISDTTPLLNLGLIADVFLAEFKEAILISTTRNVAVCTLFKELCEEAGLSVRIKIRSLDSASLSYFEKDWGSCVGIITRRSDIESAVDVFLNAPIMNIWAVKMIYVEESAIERFKQLIGSKAIQKTEKISHFSTDTYHYNNKVYLFEFIKDTVAQSTPSQMYIPILTYRTVKDLLSLIKTSLCVSLWSSDVAESNEIANSLKSSIVWINDFGNFNGSPRIAQSYFSRLNLTNNKIQTKLTPTIQHLMKLRSEWVKKDIYVRRELVLGYLKGIKGKNTINFDMDIVDIGKDFMCVGKVMPVEIVYLEDISLHDVLRAITRGSGVLYYSKGDIDEYYSYLTKINAPIVFLDNELSDSYDGEVSVYKIPSGWTKAIWTSFGTIFAN</sequence>